<dbReference type="SUPFAM" id="SSF110324">
    <property type="entry name" value="Ribosomal L27 protein-like"/>
    <property type="match status" value="1"/>
</dbReference>
<reference evidence="12 13" key="1">
    <citation type="journal article" date="2024" name="BMC Genomics">
        <title>De novo assembly and annotation of Popillia japonica's genome with initial clues to its potential as an invasive pest.</title>
        <authorList>
            <person name="Cucini C."/>
            <person name="Boschi S."/>
            <person name="Funari R."/>
            <person name="Cardaioli E."/>
            <person name="Iannotti N."/>
            <person name="Marturano G."/>
            <person name="Paoli F."/>
            <person name="Bruttini M."/>
            <person name="Carapelli A."/>
            <person name="Frati F."/>
            <person name="Nardi F."/>
        </authorList>
    </citation>
    <scope>NUCLEOTIDE SEQUENCE [LARGE SCALE GENOMIC DNA]</scope>
    <source>
        <strain evidence="12">DMR45628</strain>
    </source>
</reference>
<dbReference type="GO" id="GO:0000176">
    <property type="term" value="C:nuclear exosome (RNase complex)"/>
    <property type="evidence" value="ECO:0007669"/>
    <property type="project" value="TreeGrafter"/>
</dbReference>
<evidence type="ECO:0000256" key="4">
    <source>
        <dbReference type="ARBA" id="ARBA00022490"/>
    </source>
</evidence>
<gene>
    <name evidence="12" type="ORF">QE152_g4395</name>
</gene>
<evidence type="ECO:0000256" key="1">
    <source>
        <dbReference type="ARBA" id="ARBA00004496"/>
    </source>
</evidence>
<evidence type="ECO:0000313" key="12">
    <source>
        <dbReference type="EMBL" id="KAK9752266.1"/>
    </source>
</evidence>
<comment type="caution">
    <text evidence="12">The sequence shown here is derived from an EMBL/GenBank/DDBJ whole genome shotgun (WGS) entry which is preliminary data.</text>
</comment>
<organism evidence="12 13">
    <name type="scientific">Popillia japonica</name>
    <name type="common">Japanese beetle</name>
    <dbReference type="NCBI Taxonomy" id="7064"/>
    <lineage>
        <taxon>Eukaryota</taxon>
        <taxon>Metazoa</taxon>
        <taxon>Ecdysozoa</taxon>
        <taxon>Arthropoda</taxon>
        <taxon>Hexapoda</taxon>
        <taxon>Insecta</taxon>
        <taxon>Pterygota</taxon>
        <taxon>Neoptera</taxon>
        <taxon>Endopterygota</taxon>
        <taxon>Coleoptera</taxon>
        <taxon>Polyphaga</taxon>
        <taxon>Scarabaeiformia</taxon>
        <taxon>Scarabaeidae</taxon>
        <taxon>Rutelinae</taxon>
        <taxon>Popillia</taxon>
    </lineage>
</organism>
<keyword evidence="5" id="KW-0698">rRNA processing</keyword>
<dbReference type="Pfam" id="PF18311">
    <property type="entry name" value="Rrp40_N"/>
    <property type="match status" value="1"/>
</dbReference>
<dbReference type="GO" id="GO:0071035">
    <property type="term" value="P:nuclear polyadenylation-dependent rRNA catabolic process"/>
    <property type="evidence" value="ECO:0007669"/>
    <property type="project" value="TreeGrafter"/>
</dbReference>
<dbReference type="CDD" id="cd22526">
    <property type="entry name" value="KH-I_Rrp40"/>
    <property type="match status" value="1"/>
</dbReference>
<keyword evidence="13" id="KW-1185">Reference proteome</keyword>
<dbReference type="InterPro" id="IPR049469">
    <property type="entry name" value="RRP40_KH-I"/>
</dbReference>
<dbReference type="CDD" id="cd05790">
    <property type="entry name" value="S1_Rrp40"/>
    <property type="match status" value="1"/>
</dbReference>
<proteinExistence type="inferred from homology"/>
<comment type="similarity">
    <text evidence="3">Belongs to the RRP40 family.</text>
</comment>
<keyword evidence="7" id="KW-0694">RNA-binding</keyword>
<evidence type="ECO:0000313" key="13">
    <source>
        <dbReference type="Proteomes" id="UP001458880"/>
    </source>
</evidence>
<dbReference type="GO" id="GO:0034475">
    <property type="term" value="P:U4 snRNA 3'-end processing"/>
    <property type="evidence" value="ECO:0007669"/>
    <property type="project" value="TreeGrafter"/>
</dbReference>
<dbReference type="SUPFAM" id="SSF54791">
    <property type="entry name" value="Eukaryotic type KH-domain (KH-domain type I)"/>
    <property type="match status" value="1"/>
</dbReference>
<dbReference type="Gene3D" id="2.40.50.100">
    <property type="match status" value="1"/>
</dbReference>
<evidence type="ECO:0000256" key="6">
    <source>
        <dbReference type="ARBA" id="ARBA00022835"/>
    </source>
</evidence>
<keyword evidence="4" id="KW-0963">Cytoplasm</keyword>
<dbReference type="InterPro" id="IPR036612">
    <property type="entry name" value="KH_dom_type_1_sf"/>
</dbReference>
<dbReference type="Proteomes" id="UP001458880">
    <property type="component" value="Unassembled WGS sequence"/>
</dbReference>
<dbReference type="GO" id="GO:0071034">
    <property type="term" value="P:CUT catabolic process"/>
    <property type="evidence" value="ECO:0007669"/>
    <property type="project" value="TreeGrafter"/>
</dbReference>
<feature type="domain" description="K Homology" evidence="10">
    <location>
        <begin position="153"/>
        <end position="201"/>
    </location>
</feature>
<dbReference type="InterPro" id="IPR004088">
    <property type="entry name" value="KH_dom_type_1"/>
</dbReference>
<evidence type="ECO:0000256" key="3">
    <source>
        <dbReference type="ARBA" id="ARBA00007841"/>
    </source>
</evidence>
<dbReference type="PANTHER" id="PTHR21321:SF1">
    <property type="entry name" value="EXOSOME COMPLEX COMPONENT RRP40"/>
    <property type="match status" value="1"/>
</dbReference>
<dbReference type="GO" id="GO:0000177">
    <property type="term" value="C:cytoplasmic exosome (RNase complex)"/>
    <property type="evidence" value="ECO:0007669"/>
    <property type="project" value="TreeGrafter"/>
</dbReference>
<dbReference type="FunFam" id="2.40.50.140:FF:000112">
    <property type="entry name" value="Exosome complex component RRP40"/>
    <property type="match status" value="1"/>
</dbReference>
<keyword evidence="8" id="KW-0539">Nucleus</keyword>
<evidence type="ECO:0000256" key="9">
    <source>
        <dbReference type="ARBA" id="ARBA00030615"/>
    </source>
</evidence>
<protein>
    <recommendedName>
        <fullName evidence="9">Ribosomal RNA-processing protein 40</fullName>
    </recommendedName>
</protein>
<accession>A0AAW1MWD5</accession>
<dbReference type="AlphaFoldDB" id="A0AAW1MWD5"/>
<evidence type="ECO:0000259" key="11">
    <source>
        <dbReference type="Pfam" id="PF18311"/>
    </source>
</evidence>
<sequence>MTTKPGDFVMPGDILHDLENIKGITLMGPGLRQNTEPNSLIVSRAGLLCHKPANVYWIETAHKRYIPKKGDLVVGVVVKKSGDTLKVDIGGAELASLSLLAFEGATKKQKPDLVVGDAVYAKLLSAHREMEPELVCIDKYYKSGNLGPLSSDGFIITVLPSLVYRLLNIEHPLLRSLGKKFQFEIAIGMNGKIWFNTKNVKDTVTLMNCLLAAEQDTVTLMNCLLAAEQQSDKDIYELCRQ</sequence>
<dbReference type="SUPFAM" id="SSF50249">
    <property type="entry name" value="Nucleic acid-binding proteins"/>
    <property type="match status" value="1"/>
</dbReference>
<dbReference type="GO" id="GO:0003723">
    <property type="term" value="F:RNA binding"/>
    <property type="evidence" value="ECO:0007669"/>
    <property type="project" value="UniProtKB-KW"/>
</dbReference>
<dbReference type="PANTHER" id="PTHR21321">
    <property type="entry name" value="PNAS-3 RELATED"/>
    <property type="match status" value="1"/>
</dbReference>
<dbReference type="InterPro" id="IPR041054">
    <property type="entry name" value="Rrp40_N_euk"/>
</dbReference>
<dbReference type="GO" id="GO:0000467">
    <property type="term" value="P:exonucleolytic trimming to generate mature 3'-end of 5.8S rRNA from tricistronic rRNA transcript (SSU-rRNA, 5.8S rRNA, LSU-rRNA)"/>
    <property type="evidence" value="ECO:0007669"/>
    <property type="project" value="TreeGrafter"/>
</dbReference>
<feature type="domain" description="Exosome complex exonuclease Rrp40 N-terminal" evidence="11">
    <location>
        <begin position="28"/>
        <end position="64"/>
    </location>
</feature>
<dbReference type="InterPro" id="IPR026699">
    <property type="entry name" value="Exosome_RNA_bind1/RRP40/RRP4"/>
</dbReference>
<dbReference type="InterPro" id="IPR037319">
    <property type="entry name" value="Rrp40_S1"/>
</dbReference>
<dbReference type="InterPro" id="IPR012340">
    <property type="entry name" value="NA-bd_OB-fold"/>
</dbReference>
<dbReference type="GO" id="GO:0005730">
    <property type="term" value="C:nucleolus"/>
    <property type="evidence" value="ECO:0007669"/>
    <property type="project" value="UniProtKB-SubCell"/>
</dbReference>
<evidence type="ECO:0000259" key="10">
    <source>
        <dbReference type="Pfam" id="PF15985"/>
    </source>
</evidence>
<comment type="subcellular location">
    <subcellularLocation>
        <location evidence="1">Cytoplasm</location>
    </subcellularLocation>
    <subcellularLocation>
        <location evidence="2">Nucleus</location>
        <location evidence="2">Nucleolus</location>
    </subcellularLocation>
</comment>
<dbReference type="Pfam" id="PF21262">
    <property type="entry name" value="RRP40_S1"/>
    <property type="match status" value="1"/>
</dbReference>
<dbReference type="Gene3D" id="2.40.50.140">
    <property type="entry name" value="Nucleic acid-binding proteins"/>
    <property type="match status" value="1"/>
</dbReference>
<dbReference type="GO" id="GO:0071038">
    <property type="term" value="P:TRAMP-dependent tRNA surveillance pathway"/>
    <property type="evidence" value="ECO:0007669"/>
    <property type="project" value="TreeGrafter"/>
</dbReference>
<dbReference type="Pfam" id="PF15985">
    <property type="entry name" value="KH_6"/>
    <property type="match status" value="1"/>
</dbReference>
<evidence type="ECO:0000256" key="7">
    <source>
        <dbReference type="ARBA" id="ARBA00022884"/>
    </source>
</evidence>
<evidence type="ECO:0000256" key="8">
    <source>
        <dbReference type="ARBA" id="ARBA00023242"/>
    </source>
</evidence>
<dbReference type="GO" id="GO:0010468">
    <property type="term" value="P:regulation of gene expression"/>
    <property type="evidence" value="ECO:0007669"/>
    <property type="project" value="UniProtKB-ARBA"/>
</dbReference>
<evidence type="ECO:0000256" key="5">
    <source>
        <dbReference type="ARBA" id="ARBA00022552"/>
    </source>
</evidence>
<name>A0AAW1MWD5_POPJA</name>
<dbReference type="Gene3D" id="3.30.1370.10">
    <property type="entry name" value="K Homology domain, type 1"/>
    <property type="match status" value="1"/>
</dbReference>
<keyword evidence="6" id="KW-0271">Exosome</keyword>
<dbReference type="EMBL" id="JASPKY010000022">
    <property type="protein sequence ID" value="KAK9752266.1"/>
    <property type="molecule type" value="Genomic_DNA"/>
</dbReference>
<evidence type="ECO:0000256" key="2">
    <source>
        <dbReference type="ARBA" id="ARBA00004604"/>
    </source>
</evidence>
<dbReference type="GO" id="GO:0071051">
    <property type="term" value="P:poly(A)-dependent snoRNA 3'-end processing"/>
    <property type="evidence" value="ECO:0007669"/>
    <property type="project" value="TreeGrafter"/>
</dbReference>